<accession>A0A336MQK2</accession>
<feature type="domain" description="RING-type" evidence="10">
    <location>
        <begin position="205"/>
        <end position="258"/>
    </location>
</feature>
<dbReference type="EMBL" id="UFQS01002047">
    <property type="protein sequence ID" value="SSX13086.1"/>
    <property type="molecule type" value="Genomic_DNA"/>
</dbReference>
<dbReference type="PANTHER" id="PTHR11224">
    <property type="entry name" value="MAKORIN-RELATED"/>
    <property type="match status" value="1"/>
</dbReference>
<dbReference type="PROSITE" id="PS50089">
    <property type="entry name" value="ZF_RING_2"/>
    <property type="match status" value="1"/>
</dbReference>
<reference evidence="12" key="1">
    <citation type="submission" date="2018-04" db="EMBL/GenBank/DDBJ databases">
        <authorList>
            <person name="Go L.Y."/>
            <person name="Mitchell J.A."/>
        </authorList>
    </citation>
    <scope>NUCLEOTIDE SEQUENCE</scope>
    <source>
        <tissue evidence="12">Whole organism</tissue>
    </source>
</reference>
<dbReference type="OMA" id="CRYFANN"/>
<evidence type="ECO:0000313" key="12">
    <source>
        <dbReference type="EMBL" id="SSX13086.1"/>
    </source>
</evidence>
<keyword evidence="8 9" id="KW-0862">Zinc</keyword>
<dbReference type="EC" id="2.3.2.27" evidence="2"/>
<evidence type="ECO:0000256" key="9">
    <source>
        <dbReference type="PROSITE-ProRule" id="PRU00723"/>
    </source>
</evidence>
<evidence type="ECO:0000256" key="3">
    <source>
        <dbReference type="ARBA" id="ARBA00022679"/>
    </source>
</evidence>
<feature type="zinc finger region" description="C3H1-type" evidence="9">
    <location>
        <begin position="13"/>
        <end position="39"/>
    </location>
</feature>
<dbReference type="InterPro" id="IPR045072">
    <property type="entry name" value="MKRN-like"/>
</dbReference>
<dbReference type="InterPro" id="IPR036855">
    <property type="entry name" value="Znf_CCCH_sf"/>
</dbReference>
<dbReference type="Pfam" id="PF00097">
    <property type="entry name" value="zf-C3HC4"/>
    <property type="match status" value="1"/>
</dbReference>
<dbReference type="InterPro" id="IPR017907">
    <property type="entry name" value="Znf_RING_CS"/>
</dbReference>
<feature type="domain" description="C3H1-type" evidence="11">
    <location>
        <begin position="13"/>
        <end position="39"/>
    </location>
</feature>
<comment type="catalytic activity">
    <reaction evidence="1">
        <text>S-ubiquitinyl-[E2 ubiquitin-conjugating enzyme]-L-cysteine + [acceptor protein]-L-lysine = [E2 ubiquitin-conjugating enzyme]-L-cysteine + N(6)-ubiquitinyl-[acceptor protein]-L-lysine.</text>
        <dbReference type="EC" id="2.3.2.27"/>
    </reaction>
</comment>
<evidence type="ECO:0000256" key="4">
    <source>
        <dbReference type="ARBA" id="ARBA00022723"/>
    </source>
</evidence>
<evidence type="ECO:0000256" key="5">
    <source>
        <dbReference type="ARBA" id="ARBA00022737"/>
    </source>
</evidence>
<keyword evidence="5" id="KW-0677">Repeat</keyword>
<dbReference type="InterPro" id="IPR000571">
    <property type="entry name" value="Znf_CCCH"/>
</dbReference>
<dbReference type="VEuPathDB" id="VectorBase:CSON005067"/>
<dbReference type="InterPro" id="IPR013083">
    <property type="entry name" value="Znf_RING/FYVE/PHD"/>
</dbReference>
<dbReference type="EMBL" id="UFQT01002047">
    <property type="protein sequence ID" value="SSX32526.1"/>
    <property type="molecule type" value="Genomic_DNA"/>
</dbReference>
<dbReference type="PROSITE" id="PS00518">
    <property type="entry name" value="ZF_RING_1"/>
    <property type="match status" value="1"/>
</dbReference>
<evidence type="ECO:0000313" key="13">
    <source>
        <dbReference type="EMBL" id="SSX32526.1"/>
    </source>
</evidence>
<dbReference type="FunFam" id="3.30.40.10:FF:000117">
    <property type="entry name" value="Probable E3 ubiquitin-protein ligase makorin-1"/>
    <property type="match status" value="1"/>
</dbReference>
<dbReference type="AlphaFoldDB" id="A0A336MQK2"/>
<evidence type="ECO:0000256" key="8">
    <source>
        <dbReference type="ARBA" id="ARBA00022833"/>
    </source>
</evidence>
<dbReference type="Pfam" id="PF00642">
    <property type="entry name" value="zf-CCCH"/>
    <property type="match status" value="1"/>
</dbReference>
<protein>
    <recommendedName>
        <fullName evidence="2">RING-type E3 ubiquitin transferase</fullName>
        <ecNumber evidence="2">2.3.2.27</ecNumber>
    </recommendedName>
</protein>
<keyword evidence="7" id="KW-0833">Ubl conjugation pathway</keyword>
<dbReference type="SMART" id="SM00356">
    <property type="entry name" value="ZnF_C3H1"/>
    <property type="match status" value="3"/>
</dbReference>
<keyword evidence="3" id="KW-0808">Transferase</keyword>
<reference evidence="13" key="2">
    <citation type="submission" date="2018-07" db="EMBL/GenBank/DDBJ databases">
        <authorList>
            <person name="Quirk P.G."/>
            <person name="Krulwich T.A."/>
        </authorList>
    </citation>
    <scope>NUCLEOTIDE SEQUENCE</scope>
</reference>
<keyword evidence="4 9" id="KW-0479">Metal-binding</keyword>
<dbReference type="SMART" id="SM00184">
    <property type="entry name" value="RING"/>
    <property type="match status" value="1"/>
</dbReference>
<proteinExistence type="predicted"/>
<dbReference type="PANTHER" id="PTHR11224:SF10">
    <property type="entry name" value="IP09428P-RELATED"/>
    <property type="match status" value="1"/>
</dbReference>
<feature type="domain" description="C3H1-type" evidence="11">
    <location>
        <begin position="287"/>
        <end position="316"/>
    </location>
</feature>
<evidence type="ECO:0000256" key="2">
    <source>
        <dbReference type="ARBA" id="ARBA00012483"/>
    </source>
</evidence>
<dbReference type="GO" id="GO:0061630">
    <property type="term" value="F:ubiquitin protein ligase activity"/>
    <property type="evidence" value="ECO:0007669"/>
    <property type="project" value="UniProtKB-EC"/>
</dbReference>
<gene>
    <name evidence="13" type="primary">CSON005067</name>
</gene>
<name>A0A336MQK2_CULSO</name>
<evidence type="ECO:0000256" key="7">
    <source>
        <dbReference type="ARBA" id="ARBA00022786"/>
    </source>
</evidence>
<dbReference type="SUPFAM" id="SSF57850">
    <property type="entry name" value="RING/U-box"/>
    <property type="match status" value="1"/>
</dbReference>
<dbReference type="GO" id="GO:0000209">
    <property type="term" value="P:protein polyubiquitination"/>
    <property type="evidence" value="ECO:0007669"/>
    <property type="project" value="InterPro"/>
</dbReference>
<evidence type="ECO:0000259" key="11">
    <source>
        <dbReference type="PROSITE" id="PS50103"/>
    </source>
</evidence>
<dbReference type="SUPFAM" id="SSF90229">
    <property type="entry name" value="CCCH zinc finger"/>
    <property type="match status" value="1"/>
</dbReference>
<evidence type="ECO:0000259" key="10">
    <source>
        <dbReference type="PROSITE" id="PS50089"/>
    </source>
</evidence>
<dbReference type="GO" id="GO:0008270">
    <property type="term" value="F:zinc ion binding"/>
    <property type="evidence" value="ECO:0007669"/>
    <property type="project" value="UniProtKB-KW"/>
</dbReference>
<dbReference type="PROSITE" id="PS50103">
    <property type="entry name" value="ZF_C3H1"/>
    <property type="match status" value="2"/>
</dbReference>
<dbReference type="Gene3D" id="3.30.40.10">
    <property type="entry name" value="Zinc/RING finger domain, C3HC4 (zinc finger)"/>
    <property type="match status" value="1"/>
</dbReference>
<keyword evidence="6 9" id="KW-0863">Zinc-finger</keyword>
<organism evidence="13">
    <name type="scientific">Culicoides sonorensis</name>
    <name type="common">Biting midge</name>
    <dbReference type="NCBI Taxonomy" id="179676"/>
    <lineage>
        <taxon>Eukaryota</taxon>
        <taxon>Metazoa</taxon>
        <taxon>Ecdysozoa</taxon>
        <taxon>Arthropoda</taxon>
        <taxon>Hexapoda</taxon>
        <taxon>Insecta</taxon>
        <taxon>Pterygota</taxon>
        <taxon>Neoptera</taxon>
        <taxon>Endopterygota</taxon>
        <taxon>Diptera</taxon>
        <taxon>Nematocera</taxon>
        <taxon>Chironomoidea</taxon>
        <taxon>Ceratopogonidae</taxon>
        <taxon>Ceratopogoninae</taxon>
        <taxon>Culicoides</taxon>
        <taxon>Monoculicoides</taxon>
    </lineage>
</organism>
<evidence type="ECO:0000256" key="6">
    <source>
        <dbReference type="ARBA" id="ARBA00022771"/>
    </source>
</evidence>
<sequence length="378" mass="42905">METTGISDSSVVNSPTTCKYFLQNSCRFGDFCKYPHVNPNVINTDDDIPPQITMTPIQTTEQSRTSAVPSIDPDIWIQAPEFVPNKKPSSSTFAQIVGKNYPNNYINNPVPAPTKKTIIDSASTSSSSIITPAFSSLCPYLLGSGICHYDPCDYVHGDLCELCQRNCLHPTDVDQQKAHNNECIAQHEKDMELSFAIQKSKDKTCGVCFEVIMEKPGREQRFGILPNCAHCFCLECIRKWRQAEQFDNKIKRACPECRITSDFVCPSTFWVDTKEEKDKLINEYKDAMQIKDCKYFNKGRGKCPFGNRCFYRHVDSNGVPVDVGVPPRPVRRQNQFGELEVLEDLHFWDFIIERNLLLDDVISFLSDSSNLSDYNLQA</sequence>
<feature type="zinc finger region" description="C3H1-type" evidence="9">
    <location>
        <begin position="287"/>
        <end position="316"/>
    </location>
</feature>
<dbReference type="Gene3D" id="3.30.1370.210">
    <property type="match status" value="1"/>
</dbReference>
<evidence type="ECO:0000256" key="1">
    <source>
        <dbReference type="ARBA" id="ARBA00000900"/>
    </source>
</evidence>
<dbReference type="InterPro" id="IPR001841">
    <property type="entry name" value="Znf_RING"/>
</dbReference>
<dbReference type="GO" id="GO:0005634">
    <property type="term" value="C:nucleus"/>
    <property type="evidence" value="ECO:0007669"/>
    <property type="project" value="UniProtKB-ARBA"/>
</dbReference>
<dbReference type="InterPro" id="IPR018957">
    <property type="entry name" value="Znf_C3HC4_RING-type"/>
</dbReference>